<protein>
    <submittedName>
        <fullName evidence="1">Uncharacterized protein</fullName>
    </submittedName>
</protein>
<gene>
    <name evidence="1" type="ORF">QTN47_06095</name>
</gene>
<keyword evidence="2" id="KW-1185">Reference proteome</keyword>
<dbReference type="RefSeq" id="WP_369328459.1">
    <property type="nucleotide sequence ID" value="NZ_JAULBC010000002.1"/>
</dbReference>
<name>A0ABV3ZC10_9BACT</name>
<sequence>MEDLLINVTEIEEWQTIGDESSLNRLFKKARVHAIGGGTIILIRKNKDGSSYAFDKLSNEADLEEYRKKVYKYI</sequence>
<proteinExistence type="predicted"/>
<reference evidence="1 2" key="1">
    <citation type="submission" date="2023-07" db="EMBL/GenBank/DDBJ databases">
        <authorList>
            <person name="Lian W.-H."/>
        </authorList>
    </citation>
    <scope>NUCLEOTIDE SEQUENCE [LARGE SCALE GENOMIC DNA]</scope>
    <source>
        <strain evidence="1 2">SYSU DXS3180</strain>
    </source>
</reference>
<organism evidence="1 2">
    <name type="scientific">Danxiaibacter flavus</name>
    <dbReference type="NCBI Taxonomy" id="3049108"/>
    <lineage>
        <taxon>Bacteria</taxon>
        <taxon>Pseudomonadati</taxon>
        <taxon>Bacteroidota</taxon>
        <taxon>Chitinophagia</taxon>
        <taxon>Chitinophagales</taxon>
        <taxon>Chitinophagaceae</taxon>
        <taxon>Danxiaibacter</taxon>
    </lineage>
</organism>
<accession>A0ABV3ZC10</accession>
<evidence type="ECO:0000313" key="1">
    <source>
        <dbReference type="EMBL" id="MEX6687055.1"/>
    </source>
</evidence>
<dbReference type="Proteomes" id="UP001560573">
    <property type="component" value="Unassembled WGS sequence"/>
</dbReference>
<evidence type="ECO:0000313" key="2">
    <source>
        <dbReference type="Proteomes" id="UP001560573"/>
    </source>
</evidence>
<comment type="caution">
    <text evidence="1">The sequence shown here is derived from an EMBL/GenBank/DDBJ whole genome shotgun (WGS) entry which is preliminary data.</text>
</comment>
<dbReference type="EMBL" id="JAULBC010000002">
    <property type="protein sequence ID" value="MEX6687055.1"/>
    <property type="molecule type" value="Genomic_DNA"/>
</dbReference>